<reference evidence="2" key="1">
    <citation type="journal article" date="2023" name="Commun. Biol.">
        <title>Genome analysis of Parmales, the sister group of diatoms, reveals the evolutionary specialization of diatoms from phago-mixotrophs to photoautotrophs.</title>
        <authorList>
            <person name="Ban H."/>
            <person name="Sato S."/>
            <person name="Yoshikawa S."/>
            <person name="Yamada K."/>
            <person name="Nakamura Y."/>
            <person name="Ichinomiya M."/>
            <person name="Sato N."/>
            <person name="Blanc-Mathieu R."/>
            <person name="Endo H."/>
            <person name="Kuwata A."/>
            <person name="Ogata H."/>
        </authorList>
    </citation>
    <scope>NUCLEOTIDE SEQUENCE [LARGE SCALE GENOMIC DNA]</scope>
</reference>
<evidence type="ECO:0008006" key="3">
    <source>
        <dbReference type="Google" id="ProtNLM"/>
    </source>
</evidence>
<proteinExistence type="predicted"/>
<sequence length="238" mass="26630">MSKTYRNDPLNNDDSDPETQTYEFNRADVIKFETELARAYSWLMFIHPLTWICCPCVCYQNFVLLEQNTSDRVNATQVSLTRDGIRYVVDRHKKGCRMDCEDQGKVSKTVSYRKITDCDVTEPAGKSGPCCCMVKNTLSRVNVDTASSGGTDAQGNRIYELSIVGLKDPVAFKKDVWERIREDGGRGGGTAVAAAYPMERGGGKGVVERMEEIQTLKDKGLITEKEFQEKRGAILNDA</sequence>
<name>A0A9W7G3B1_9STRA</name>
<protein>
    <recommendedName>
        <fullName evidence="3">SHOCT domain-containing protein</fullName>
    </recommendedName>
</protein>
<keyword evidence="2" id="KW-1185">Reference proteome</keyword>
<dbReference type="OrthoDB" id="193865at2759"/>
<evidence type="ECO:0000313" key="2">
    <source>
        <dbReference type="Proteomes" id="UP001165065"/>
    </source>
</evidence>
<comment type="caution">
    <text evidence="1">The sequence shown here is derived from an EMBL/GenBank/DDBJ whole genome shotgun (WGS) entry which is preliminary data.</text>
</comment>
<accession>A0A9W7G3B1</accession>
<dbReference type="Proteomes" id="UP001165065">
    <property type="component" value="Unassembled WGS sequence"/>
</dbReference>
<gene>
    <name evidence="1" type="ORF">TrCOL_g6887</name>
</gene>
<dbReference type="AlphaFoldDB" id="A0A9W7G3B1"/>
<organism evidence="1 2">
    <name type="scientific">Triparma columacea</name>
    <dbReference type="NCBI Taxonomy" id="722753"/>
    <lineage>
        <taxon>Eukaryota</taxon>
        <taxon>Sar</taxon>
        <taxon>Stramenopiles</taxon>
        <taxon>Ochrophyta</taxon>
        <taxon>Bolidophyceae</taxon>
        <taxon>Parmales</taxon>
        <taxon>Triparmaceae</taxon>
        <taxon>Triparma</taxon>
    </lineage>
</organism>
<dbReference type="EMBL" id="BRYA01000713">
    <property type="protein sequence ID" value="GMI30445.1"/>
    <property type="molecule type" value="Genomic_DNA"/>
</dbReference>
<evidence type="ECO:0000313" key="1">
    <source>
        <dbReference type="EMBL" id="GMI30445.1"/>
    </source>
</evidence>